<dbReference type="InterPro" id="IPR013651">
    <property type="entry name" value="ATP-grasp_RimK-type"/>
</dbReference>
<name>A0A7X1AW27_9BACT</name>
<feature type="domain" description="N-acetyltransferase" evidence="3">
    <location>
        <begin position="85"/>
        <end position="238"/>
    </location>
</feature>
<keyword evidence="5" id="KW-1185">Reference proteome</keyword>
<dbReference type="InterPro" id="IPR000182">
    <property type="entry name" value="GNAT_dom"/>
</dbReference>
<keyword evidence="1" id="KW-0067">ATP-binding</keyword>
<dbReference type="NCBIfam" id="TIGR03103">
    <property type="entry name" value="trio_acet_GNAT"/>
    <property type="match status" value="1"/>
</dbReference>
<evidence type="ECO:0000259" key="2">
    <source>
        <dbReference type="PROSITE" id="PS50975"/>
    </source>
</evidence>
<proteinExistence type="predicted"/>
<dbReference type="PANTHER" id="PTHR21621:SF0">
    <property type="entry name" value="BETA-CITRYLGLUTAMATE SYNTHASE B-RELATED"/>
    <property type="match status" value="1"/>
</dbReference>
<dbReference type="GO" id="GO:0046872">
    <property type="term" value="F:metal ion binding"/>
    <property type="evidence" value="ECO:0007669"/>
    <property type="project" value="InterPro"/>
</dbReference>
<dbReference type="PROSITE" id="PS50975">
    <property type="entry name" value="ATP_GRASP"/>
    <property type="match status" value="1"/>
</dbReference>
<dbReference type="InterPro" id="IPR017534">
    <property type="entry name" value="GNAT-acetyltransferase"/>
</dbReference>
<dbReference type="SUPFAM" id="SSF55729">
    <property type="entry name" value="Acyl-CoA N-acyltransferases (Nat)"/>
    <property type="match status" value="1"/>
</dbReference>
<dbReference type="EMBL" id="JACHVA010000045">
    <property type="protein sequence ID" value="MBC2601061.1"/>
    <property type="molecule type" value="Genomic_DNA"/>
</dbReference>
<dbReference type="InterPro" id="IPR013815">
    <property type="entry name" value="ATP_grasp_subdomain_1"/>
</dbReference>
<dbReference type="InterPro" id="IPR016181">
    <property type="entry name" value="Acyl_CoA_acyltransferase"/>
</dbReference>
<organism evidence="4 5">
    <name type="scientific">Puniceicoccus vermicola</name>
    <dbReference type="NCBI Taxonomy" id="388746"/>
    <lineage>
        <taxon>Bacteria</taxon>
        <taxon>Pseudomonadati</taxon>
        <taxon>Verrucomicrobiota</taxon>
        <taxon>Opitutia</taxon>
        <taxon>Puniceicoccales</taxon>
        <taxon>Puniceicoccaceae</taxon>
        <taxon>Puniceicoccus</taxon>
    </lineage>
</organism>
<dbReference type="GO" id="GO:0005524">
    <property type="term" value="F:ATP binding"/>
    <property type="evidence" value="ECO:0007669"/>
    <property type="project" value="UniProtKB-UniRule"/>
</dbReference>
<evidence type="ECO:0000259" key="3">
    <source>
        <dbReference type="PROSITE" id="PS51186"/>
    </source>
</evidence>
<dbReference type="InterPro" id="IPR011761">
    <property type="entry name" value="ATP-grasp"/>
</dbReference>
<protein>
    <submittedName>
        <fullName evidence="4">N-acetylglutaminylglutamine synthetase</fullName>
    </submittedName>
</protein>
<evidence type="ECO:0000313" key="4">
    <source>
        <dbReference type="EMBL" id="MBC2601061.1"/>
    </source>
</evidence>
<dbReference type="RefSeq" id="WP_185691788.1">
    <property type="nucleotide sequence ID" value="NZ_JACHVA010000045.1"/>
</dbReference>
<evidence type="ECO:0000313" key="5">
    <source>
        <dbReference type="Proteomes" id="UP000525652"/>
    </source>
</evidence>
<dbReference type="AlphaFoldDB" id="A0A7X1AW27"/>
<comment type="caution">
    <text evidence="4">The sequence shown here is derived from an EMBL/GenBank/DDBJ whole genome shotgun (WGS) entry which is preliminary data.</text>
</comment>
<feature type="domain" description="ATP-grasp" evidence="2">
    <location>
        <begin position="307"/>
        <end position="550"/>
    </location>
</feature>
<dbReference type="Pfam" id="PF08443">
    <property type="entry name" value="RimK"/>
    <property type="match status" value="1"/>
</dbReference>
<gene>
    <name evidence="4" type="primary">ngg</name>
    <name evidence="4" type="ORF">H5P30_04625</name>
</gene>
<accession>A0A7X1AW27</accession>
<dbReference type="PROSITE" id="PS51186">
    <property type="entry name" value="GNAT"/>
    <property type="match status" value="1"/>
</dbReference>
<sequence>MPEESTFEGVTLQCGWGRLIFAHTFPSPEEVARTVLEEREGQRDIAFYLNDPHLVLNQAPQELFLDPSITFRLRFADYQRSDREFAGFEVTPIQSKKEIREINRIYISHKMVPVDEDFVWHERHNPRFQYLVARRLEDGHILGVVLGVDHAENFDDIQNGSSLWALAVDKQGDLPGVGEALLRATIETMLERGRSELDLSVMHDNEGAIGLYNKIGFHKVAVFAVKCRNSINERLFVGDPPDPKFNPYAEIIINEALRRGIRMSDPDPTRGFFTLSLGGRSVTCRESLTEMTSAVAVMRCDDKSLTRELLDRKGLKVPAQQSAGESAQNSEFLAEHKRIVVKPASGEQGFGVAVDITDDADMEAAIQEARKFCDNVILESYAVGQDLRIIVINGEVVAAAIRRPAEIMGTGKHSAEDLIDRLSRRRSAATGGESKIPKDEETERCLRESGLTFQSVLEKGQIVTVRKAANLHTGGTIHDVTDTLNPVLGEAATRAAAALSIPVVGLDFIVPDEQSEDYVIIEANERPGLANHEPQPTAQKLIDFLFPHSIKPTENR</sequence>
<dbReference type="GO" id="GO:0016747">
    <property type="term" value="F:acyltransferase activity, transferring groups other than amino-acyl groups"/>
    <property type="evidence" value="ECO:0007669"/>
    <property type="project" value="InterPro"/>
</dbReference>
<dbReference type="Gene3D" id="3.40.630.30">
    <property type="match status" value="1"/>
</dbReference>
<dbReference type="Gene3D" id="3.30.470.20">
    <property type="entry name" value="ATP-grasp fold, B domain"/>
    <property type="match status" value="2"/>
</dbReference>
<dbReference type="GO" id="GO:0018169">
    <property type="term" value="F:ribosomal S6-glutamic acid ligase activity"/>
    <property type="evidence" value="ECO:0007669"/>
    <property type="project" value="TreeGrafter"/>
</dbReference>
<dbReference type="GO" id="GO:0005737">
    <property type="term" value="C:cytoplasm"/>
    <property type="evidence" value="ECO:0007669"/>
    <property type="project" value="TreeGrafter"/>
</dbReference>
<dbReference type="SUPFAM" id="SSF56059">
    <property type="entry name" value="Glutathione synthetase ATP-binding domain-like"/>
    <property type="match status" value="1"/>
</dbReference>
<dbReference type="Pfam" id="PF00583">
    <property type="entry name" value="Acetyltransf_1"/>
    <property type="match status" value="1"/>
</dbReference>
<dbReference type="Proteomes" id="UP000525652">
    <property type="component" value="Unassembled WGS sequence"/>
</dbReference>
<dbReference type="GO" id="GO:0009432">
    <property type="term" value="P:SOS response"/>
    <property type="evidence" value="ECO:0007669"/>
    <property type="project" value="TreeGrafter"/>
</dbReference>
<reference evidence="4 5" key="1">
    <citation type="submission" date="2020-07" db="EMBL/GenBank/DDBJ databases">
        <authorList>
            <person name="Feng X."/>
        </authorList>
    </citation>
    <scope>NUCLEOTIDE SEQUENCE [LARGE SCALE GENOMIC DNA]</scope>
    <source>
        <strain evidence="4 5">JCM14086</strain>
    </source>
</reference>
<keyword evidence="1" id="KW-0547">Nucleotide-binding</keyword>
<dbReference type="PANTHER" id="PTHR21621">
    <property type="entry name" value="RIBOSOMAL PROTEIN S6 MODIFICATION PROTEIN"/>
    <property type="match status" value="1"/>
</dbReference>
<evidence type="ECO:0000256" key="1">
    <source>
        <dbReference type="PROSITE-ProRule" id="PRU00409"/>
    </source>
</evidence>
<dbReference type="Gene3D" id="3.30.1490.20">
    <property type="entry name" value="ATP-grasp fold, A domain"/>
    <property type="match status" value="1"/>
</dbReference>